<name>S0J0Z8_9ENTE</name>
<keyword evidence="10" id="KW-0460">Magnesium</keyword>
<keyword evidence="16" id="KW-1185">Reference proteome</keyword>
<dbReference type="InterPro" id="IPR036850">
    <property type="entry name" value="NDK-like_dom_sf"/>
</dbReference>
<dbReference type="Gene3D" id="3.30.70.141">
    <property type="entry name" value="Nucleoside diphosphate kinase-like domain"/>
    <property type="match status" value="1"/>
</dbReference>
<dbReference type="GO" id="GO:0006241">
    <property type="term" value="P:CTP biosynthetic process"/>
    <property type="evidence" value="ECO:0007669"/>
    <property type="project" value="InterPro"/>
</dbReference>
<feature type="binding site" evidence="12">
    <location>
        <position position="91"/>
    </location>
    <ligand>
        <name>ATP</name>
        <dbReference type="ChEBI" id="CHEBI:30616"/>
    </ligand>
</feature>
<feature type="binding site" evidence="12">
    <location>
        <position position="102"/>
    </location>
    <ligand>
        <name>ATP</name>
        <dbReference type="ChEBI" id="CHEBI:30616"/>
    </ligand>
</feature>
<feature type="binding site" evidence="12">
    <location>
        <position position="57"/>
    </location>
    <ligand>
        <name>ATP</name>
        <dbReference type="ChEBI" id="CHEBI:30616"/>
    </ligand>
</feature>
<dbReference type="STRING" id="41997.RV16_GL000094"/>
<keyword evidence="5" id="KW-0808">Transferase</keyword>
<dbReference type="Pfam" id="PF00334">
    <property type="entry name" value="NDK"/>
    <property type="match status" value="1"/>
</dbReference>
<dbReference type="PANTHER" id="PTHR11349">
    <property type="entry name" value="NUCLEOSIDE DIPHOSPHATE KINASE"/>
    <property type="match status" value="1"/>
</dbReference>
<sequence>MEQTLVIIKPDGVERQLVGQIIQRFEAANLKMKAVNMTLLTTELLKAHYQHLIGQPFFPKLLAYMTEGPVVLLILEGEQAVARVRKIVGATNPLTADMGTIRGDYGINQTRNLVHASDSSANVQIEIARFFGK</sequence>
<evidence type="ECO:0000256" key="13">
    <source>
        <dbReference type="RuleBase" id="RU004011"/>
    </source>
</evidence>
<comment type="similarity">
    <text evidence="2 12 13">Belongs to the NDK family.</text>
</comment>
<dbReference type="PATRIC" id="fig|1139996.3.peg.2314"/>
<evidence type="ECO:0000256" key="12">
    <source>
        <dbReference type="PROSITE-ProRule" id="PRU00706"/>
    </source>
</evidence>
<feature type="binding site" evidence="12">
    <location>
        <position position="112"/>
    </location>
    <ligand>
        <name>ATP</name>
        <dbReference type="ChEBI" id="CHEBI:30616"/>
    </ligand>
</feature>
<dbReference type="InterPro" id="IPR034907">
    <property type="entry name" value="NDK-like_dom"/>
</dbReference>
<dbReference type="AlphaFoldDB" id="S0J0Z8"/>
<dbReference type="GO" id="GO:0005524">
    <property type="term" value="F:ATP binding"/>
    <property type="evidence" value="ECO:0007669"/>
    <property type="project" value="UniProtKB-KW"/>
</dbReference>
<evidence type="ECO:0000256" key="5">
    <source>
        <dbReference type="ARBA" id="ARBA00022679"/>
    </source>
</evidence>
<feature type="binding site" evidence="12">
    <location>
        <position position="9"/>
    </location>
    <ligand>
        <name>ATP</name>
        <dbReference type="ChEBI" id="CHEBI:30616"/>
    </ligand>
</feature>
<evidence type="ECO:0000256" key="3">
    <source>
        <dbReference type="ARBA" id="ARBA00012966"/>
    </source>
</evidence>
<dbReference type="Proteomes" id="UP000014136">
    <property type="component" value="Unassembled WGS sequence"/>
</dbReference>
<evidence type="ECO:0000256" key="2">
    <source>
        <dbReference type="ARBA" id="ARBA00008142"/>
    </source>
</evidence>
<dbReference type="EMBL" id="AHYT01000012">
    <property type="protein sequence ID" value="EOT25887.1"/>
    <property type="molecule type" value="Genomic_DNA"/>
</dbReference>
<dbReference type="GO" id="GO:0006228">
    <property type="term" value="P:UTP biosynthetic process"/>
    <property type="evidence" value="ECO:0007669"/>
    <property type="project" value="InterPro"/>
</dbReference>
<dbReference type="NCBIfam" id="NF001908">
    <property type="entry name" value="PRK00668.1"/>
    <property type="match status" value="1"/>
</dbReference>
<dbReference type="GO" id="GO:0046872">
    <property type="term" value="F:metal ion binding"/>
    <property type="evidence" value="ECO:0007669"/>
    <property type="project" value="UniProtKB-KW"/>
</dbReference>
<dbReference type="FunFam" id="3.30.70.141:FF:000003">
    <property type="entry name" value="Nucleoside diphosphate kinase"/>
    <property type="match status" value="1"/>
</dbReference>
<keyword evidence="11" id="KW-0546">Nucleotide metabolism</keyword>
<reference evidence="15 16" key="1">
    <citation type="submission" date="2013-03" db="EMBL/GenBank/DDBJ databases">
        <title>The Genome Sequence of Enterococcus saccharolyticus ATCC_43076 (Illumina only assembly).</title>
        <authorList>
            <consortium name="The Broad Institute Genomics Platform"/>
            <consortium name="The Broad Institute Genome Sequencing Center for Infectious Disease"/>
            <person name="Earl A."/>
            <person name="Russ C."/>
            <person name="Gilmore M."/>
            <person name="Surin D."/>
            <person name="Walker B."/>
            <person name="Young S."/>
            <person name="Zeng Q."/>
            <person name="Gargeya S."/>
            <person name="Fitzgerald M."/>
            <person name="Haas B."/>
            <person name="Abouelleil A."/>
            <person name="Allen A.W."/>
            <person name="Alvarado L."/>
            <person name="Arachchi H.M."/>
            <person name="Berlin A.M."/>
            <person name="Chapman S.B."/>
            <person name="Gainer-Dewar J."/>
            <person name="Goldberg J."/>
            <person name="Griggs A."/>
            <person name="Gujja S."/>
            <person name="Hansen M."/>
            <person name="Howarth C."/>
            <person name="Imamovic A."/>
            <person name="Ireland A."/>
            <person name="Larimer J."/>
            <person name="McCowan C."/>
            <person name="Murphy C."/>
            <person name="Pearson M."/>
            <person name="Poon T.W."/>
            <person name="Priest M."/>
            <person name="Roberts A."/>
            <person name="Saif S."/>
            <person name="Shea T."/>
            <person name="Sisk P."/>
            <person name="Sykes S."/>
            <person name="Wortman J."/>
            <person name="Nusbaum C."/>
            <person name="Birren B."/>
        </authorList>
    </citation>
    <scope>NUCLEOTIDE SEQUENCE [LARGE SCALE GENOMIC DNA]</scope>
    <source>
        <strain evidence="15 16">ATCC 43076</strain>
    </source>
</reference>
<dbReference type="SUPFAM" id="SSF54919">
    <property type="entry name" value="Nucleoside diphosphate kinase, NDK"/>
    <property type="match status" value="1"/>
</dbReference>
<evidence type="ECO:0000256" key="1">
    <source>
        <dbReference type="ARBA" id="ARBA00001946"/>
    </source>
</evidence>
<feature type="binding site" evidence="12">
    <location>
        <position position="85"/>
    </location>
    <ligand>
        <name>ATP</name>
        <dbReference type="ChEBI" id="CHEBI:30616"/>
    </ligand>
</feature>
<dbReference type="OrthoDB" id="9801161at2"/>
<organism evidence="15 16">
    <name type="scientific">Enterococcus saccharolyticus subsp. saccharolyticus ATCC 43076</name>
    <dbReference type="NCBI Taxonomy" id="1139996"/>
    <lineage>
        <taxon>Bacteria</taxon>
        <taxon>Bacillati</taxon>
        <taxon>Bacillota</taxon>
        <taxon>Bacilli</taxon>
        <taxon>Lactobacillales</taxon>
        <taxon>Enterococcaceae</taxon>
        <taxon>Enterococcus</taxon>
    </lineage>
</organism>
<proteinExistence type="inferred from homology"/>
<evidence type="ECO:0000256" key="6">
    <source>
        <dbReference type="ARBA" id="ARBA00022723"/>
    </source>
</evidence>
<protein>
    <recommendedName>
        <fullName evidence="4">Nucleoside diphosphate kinase</fullName>
        <ecNumber evidence="3">2.7.4.6</ecNumber>
    </recommendedName>
</protein>
<dbReference type="EC" id="2.7.4.6" evidence="3"/>
<evidence type="ECO:0000256" key="7">
    <source>
        <dbReference type="ARBA" id="ARBA00022741"/>
    </source>
</evidence>
<dbReference type="HOGENOM" id="CLU_060216_6_3_9"/>
<evidence type="ECO:0000256" key="9">
    <source>
        <dbReference type="ARBA" id="ARBA00022840"/>
    </source>
</evidence>
<evidence type="ECO:0000256" key="4">
    <source>
        <dbReference type="ARBA" id="ARBA00017632"/>
    </source>
</evidence>
<evidence type="ECO:0000313" key="15">
    <source>
        <dbReference type="EMBL" id="EOT25887.1"/>
    </source>
</evidence>
<keyword evidence="9" id="KW-0067">ATP-binding</keyword>
<dbReference type="eggNOG" id="COG0105">
    <property type="taxonomic scope" value="Bacteria"/>
</dbReference>
<dbReference type="CDD" id="cd04413">
    <property type="entry name" value="NDPk_I"/>
    <property type="match status" value="1"/>
</dbReference>
<evidence type="ECO:0000259" key="14">
    <source>
        <dbReference type="SMART" id="SM00562"/>
    </source>
</evidence>
<evidence type="ECO:0000256" key="10">
    <source>
        <dbReference type="ARBA" id="ARBA00022842"/>
    </source>
</evidence>
<feature type="domain" description="Nucleoside diphosphate kinase-like" evidence="14">
    <location>
        <begin position="1"/>
        <end position="133"/>
    </location>
</feature>
<dbReference type="GO" id="GO:0004550">
    <property type="term" value="F:nucleoside diphosphate kinase activity"/>
    <property type="evidence" value="ECO:0007669"/>
    <property type="project" value="UniProtKB-EC"/>
</dbReference>
<dbReference type="PROSITE" id="PS51374">
    <property type="entry name" value="NDPK_LIKE"/>
    <property type="match status" value="1"/>
</dbReference>
<dbReference type="SMART" id="SM00562">
    <property type="entry name" value="NDK"/>
    <property type="match status" value="1"/>
</dbReference>
<dbReference type="InterPro" id="IPR001564">
    <property type="entry name" value="Nucleoside_diP_kinase"/>
</dbReference>
<keyword evidence="8" id="KW-0418">Kinase</keyword>
<dbReference type="RefSeq" id="WP_016176110.1">
    <property type="nucleotide sequence ID" value="NZ_KE136391.1"/>
</dbReference>
<evidence type="ECO:0000256" key="8">
    <source>
        <dbReference type="ARBA" id="ARBA00022777"/>
    </source>
</evidence>
<comment type="caution">
    <text evidence="15">The sequence shown here is derived from an EMBL/GenBank/DDBJ whole genome shotgun (WGS) entry which is preliminary data.</text>
</comment>
<dbReference type="GO" id="GO:0006183">
    <property type="term" value="P:GTP biosynthetic process"/>
    <property type="evidence" value="ECO:0007669"/>
    <property type="project" value="InterPro"/>
</dbReference>
<keyword evidence="6" id="KW-0479">Metal-binding</keyword>
<feature type="active site" description="Pros-phosphohistidine intermediate" evidence="12">
    <location>
        <position position="115"/>
    </location>
</feature>
<accession>S0J0Z8</accession>
<evidence type="ECO:0000313" key="16">
    <source>
        <dbReference type="Proteomes" id="UP000014136"/>
    </source>
</evidence>
<gene>
    <name evidence="15" type="ORF">OMQ_02357</name>
</gene>
<comment type="cofactor">
    <cofactor evidence="1">
        <name>Mg(2+)</name>
        <dbReference type="ChEBI" id="CHEBI:18420"/>
    </cofactor>
</comment>
<dbReference type="PRINTS" id="PR01243">
    <property type="entry name" value="NUCDPKINASE"/>
</dbReference>
<keyword evidence="7" id="KW-0547">Nucleotide-binding</keyword>
<evidence type="ECO:0000256" key="11">
    <source>
        <dbReference type="ARBA" id="ARBA00023080"/>
    </source>
</evidence>